<feature type="region of interest" description="Disordered" evidence="6">
    <location>
        <begin position="1558"/>
        <end position="1581"/>
    </location>
</feature>
<dbReference type="GO" id="GO:0050661">
    <property type="term" value="F:NADP binding"/>
    <property type="evidence" value="ECO:0007669"/>
    <property type="project" value="InterPro"/>
</dbReference>
<gene>
    <name evidence="8" type="ORF">PGLA1383_LOCUS21374</name>
</gene>
<feature type="compositionally biased region" description="Low complexity" evidence="6">
    <location>
        <begin position="1559"/>
        <end position="1576"/>
    </location>
</feature>
<sequence>SGGLGGSWAQLANQSSKVQIERGTYHLGMASGTACPQDMPNYAKRDEVLAHLQAFVQEHGLAEHCQFSAEVCEVRTDNNNINNNNNNNTNSYSISWKPPGGADVTPVWATGFGALMVLPGFLPRPRVVLLPQESVFQGTVAYGVSDDVPSSALVAPKRVAILGHGAFAVEHARTAAEAGAAGVAIICRRRNLVLPRVVSWLVDGAGDGTDVDVETMLSLVKPMYQLLGFSSVAEALPRSLMKNDRGRWVLTQSNPAISDVYFLLQAQGMLEVVVGAVEAVQPHNLLVQPLEGPEVSTKLHLREIPCDTLIKCLGWDHSAQADLGRALSMQSIHGFWLDGDPRRFLFKFSSSATNGASNMNTLSFFVLLKHAHAAFFHFLARPSALAAALHGLPVVSSLGEDFGATFVGQAFMAMARAVPELREAGREINRLKAERIRETHPVEDFVRDLAAEWAEYQQARLAPGVPAQVYPYSEATAAQFLAERQATAEAAAQGPGVANSQAEDGLERWLFLSAPRGLAKALRREGGTRVPAGGFLCLPGSPSDDSGWTTDEADAEEEELAQKQCLASWPFAERAEGVASDAEAAASASVAASAVVLLPPLGRGGLDEHRAALHELSAELTRQSAARTRSRSSRERVVVVVTTFGGRLPESAGPLWAFWEQLLGSNGRIAAGDEGSRPVLLDLATANGEVPTSTSTLALLLSQNLGRLLDDTMPHAAVRGDQLFAIQQTLQLRYLPGGVQSGSAPNSAAAPSFEALRDRVLAAAQSALGSGDDEEDQLLADTSLLDAGLDSLAQIDVRQALGRQLGPQASRLLTASVLFDHPTAESLARRLFEELFVSRQEAPAASLEPAAPQVLSLEPGSAMPVAEQQHRSDEQAQPGQEEAKEQAHCRTEVLVGSRRCGLLVPEAWQQQRPSRLLFLHGARADAEITARIMRATGWTRPQRNPVFEVALAEAPHEDKADPSLFEGAVRLGWYDPAGRYRQWLLPREELGTASQAEEDQRWSESVEVISEVWRSWGPFDGIAGLCEGAAAAAMAALTPGSLQPPPRFLLSVGGFASDRPQYQAAYGSPAGFPSLHIVGSEEGSSAQSFPELPAWAHPLRRRLSMPGAHALPELEADLEEEVRAFVASALGSCRGCPKPVMATTATTAATAATATTTATAAATTTAATTTATATATAATATPVAATATPALAVTSTSSSASSSTSAETTGSLRNPMLAPSQPLNPSAAPTATASSATATTHKNNNNNNNNNNNSWPPSGCCRLLRPARGTLAPSGSQRLVLLMLPHAGGNAAQYEEVAGELPAGELAVWLCEYPGHGALSEEDPLRSLRALVRAIYDELLALAALGAFGQLPLALFGHSMGSAVMVQLTEMLLSPGSFGLEAGPAASLKPLVLLASGRGPPHALDSRPRLHLMRPGSESFMSALEGLSLAFGTAYRERASNSPAVRDTADLLCADFAACFEEDPWPFPVGAPWPVAVAVLYGDRDPGCTMPAQSCRGVLVLPVAEVASMLVAELRAALPLLLAEPAVAEDNAPARAGPTGAAENAPDQAPLQQQAGFPTAAAAGGSTTAATTAATTDESGGKKQLLWLQQEVVRAIIRASPRTREQFKGLLEALGSSSSSSAESCNAQAGDEQVTEEEDEDKPSSRPKLLDTSFAELGFGSLEWMLIRESLSTSLGGVRVPPQLVFQGPTITSLSYLLLPLQAQPAGQPPQLFSQLQQPQTQTQLQPPTQPQQQQQQQPQQQQQQQQQQQNPLLEVNIPRGLAASQIGSNVRLGLNLRLEGPVVICDGAVVRDNVTLGGGCELGEFCMVGPQVELGPNCRVAPMGMVQNDVVLGFGCQVAERALLRGPLRAGNRCKFDEQSIIGGHSSHLNAVRHGQIQIGNNCTFEIGSVVLAPRGVHGAPGVTRIGDGVIVHMKAEVSHDCVLEDGVACNGELSGFCHIMKGGKVSKGTVLHQFTTVGTGAFLAMSRKVRLDVLPYCIFDEHSVLDRVSLGRNGVSPEEADELDAFYQRHFSSEAAQYCQSVEGLLPRSSDGEGFWFASELRRFFAIRAQMRDQRLLATFGVDESVHQLRRPSS</sequence>
<keyword evidence="1" id="KW-0596">Phosphopantetheine</keyword>
<feature type="compositionally biased region" description="Low complexity" evidence="6">
    <location>
        <begin position="1223"/>
        <end position="1257"/>
    </location>
</feature>
<dbReference type="Pfam" id="PF00975">
    <property type="entry name" value="Thioesterase"/>
    <property type="match status" value="1"/>
</dbReference>
<protein>
    <recommendedName>
        <fullName evidence="7">Carrier domain-containing protein</fullName>
    </recommendedName>
</protein>
<dbReference type="GO" id="GO:0008780">
    <property type="term" value="F:acyl-[acyl-carrier-protein]-UDP-N-acetylglucosamine O-acyltransferase activity"/>
    <property type="evidence" value="ECO:0007669"/>
    <property type="project" value="InterPro"/>
</dbReference>
<dbReference type="InterPro" id="IPR036736">
    <property type="entry name" value="ACP-like_sf"/>
</dbReference>
<evidence type="ECO:0000256" key="4">
    <source>
        <dbReference type="ARBA" id="ARBA00022827"/>
    </source>
</evidence>
<dbReference type="Proteomes" id="UP000654075">
    <property type="component" value="Unassembled WGS sequence"/>
</dbReference>
<dbReference type="EMBL" id="CAJNNV010015084">
    <property type="protein sequence ID" value="CAE8603156.1"/>
    <property type="molecule type" value="Genomic_DNA"/>
</dbReference>
<evidence type="ECO:0000256" key="2">
    <source>
        <dbReference type="ARBA" id="ARBA00022553"/>
    </source>
</evidence>
<feature type="non-terminal residue" evidence="8">
    <location>
        <position position="1"/>
    </location>
</feature>
<dbReference type="InterPro" id="IPR036188">
    <property type="entry name" value="FAD/NAD-bd_sf"/>
</dbReference>
<dbReference type="Pfam" id="PF00743">
    <property type="entry name" value="FMO-like"/>
    <property type="match status" value="1"/>
</dbReference>
<dbReference type="PANTHER" id="PTHR43480">
    <property type="entry name" value="ACYL-[ACYL-CARRIER-PROTEIN]--UDP-N-ACETYLGLUCOSAMINE O-ACYLTRANSFERASE"/>
    <property type="match status" value="1"/>
</dbReference>
<dbReference type="InterPro" id="IPR020806">
    <property type="entry name" value="PKS_PP-bd"/>
</dbReference>
<feature type="region of interest" description="Disordered" evidence="6">
    <location>
        <begin position="1617"/>
        <end position="1649"/>
    </location>
</feature>
<dbReference type="OrthoDB" id="1733332at2759"/>
<dbReference type="SUPFAM" id="SSF47336">
    <property type="entry name" value="ACP-like"/>
    <property type="match status" value="2"/>
</dbReference>
<dbReference type="Gene3D" id="1.10.1200.10">
    <property type="entry name" value="ACP-like"/>
    <property type="match status" value="2"/>
</dbReference>
<dbReference type="GO" id="GO:0004499">
    <property type="term" value="F:N,N-dimethylaniline monooxygenase activity"/>
    <property type="evidence" value="ECO:0007669"/>
    <property type="project" value="InterPro"/>
</dbReference>
<dbReference type="SUPFAM" id="SSF53474">
    <property type="entry name" value="alpha/beta-Hydrolases"/>
    <property type="match status" value="1"/>
</dbReference>
<keyword evidence="5" id="KW-0560">Oxidoreductase</keyword>
<dbReference type="GO" id="GO:0031177">
    <property type="term" value="F:phosphopantetheine binding"/>
    <property type="evidence" value="ECO:0007669"/>
    <property type="project" value="InterPro"/>
</dbReference>
<dbReference type="InterPro" id="IPR020946">
    <property type="entry name" value="Flavin_mOase-like"/>
</dbReference>
<dbReference type="SUPFAM" id="SSF51161">
    <property type="entry name" value="Trimeric LpxA-like enzymes"/>
    <property type="match status" value="1"/>
</dbReference>
<dbReference type="SMART" id="SM00823">
    <property type="entry name" value="PKS_PP"/>
    <property type="match status" value="1"/>
</dbReference>
<feature type="region of interest" description="Disordered" evidence="6">
    <location>
        <begin position="1193"/>
        <end position="1257"/>
    </location>
</feature>
<dbReference type="GO" id="GO:0050660">
    <property type="term" value="F:flavin adenine dinucleotide binding"/>
    <property type="evidence" value="ECO:0007669"/>
    <property type="project" value="InterPro"/>
</dbReference>
<keyword evidence="2" id="KW-0597">Phosphoprotein</keyword>
<dbReference type="Pfam" id="PF00550">
    <property type="entry name" value="PP-binding"/>
    <property type="match status" value="1"/>
</dbReference>
<dbReference type="InterPro" id="IPR006162">
    <property type="entry name" value="Ppantetheine_attach_site"/>
</dbReference>
<evidence type="ECO:0000256" key="3">
    <source>
        <dbReference type="ARBA" id="ARBA00022630"/>
    </source>
</evidence>
<dbReference type="InterPro" id="IPR001031">
    <property type="entry name" value="Thioesterase"/>
</dbReference>
<feature type="region of interest" description="Disordered" evidence="6">
    <location>
        <begin position="1708"/>
        <end position="1750"/>
    </location>
</feature>
<keyword evidence="9" id="KW-1185">Reference proteome</keyword>
<accession>A0A813EVV2</accession>
<proteinExistence type="predicted"/>
<dbReference type="InterPro" id="IPR009081">
    <property type="entry name" value="PP-bd_ACP"/>
</dbReference>
<dbReference type="Gene3D" id="2.160.10.10">
    <property type="entry name" value="Hexapeptide repeat proteins"/>
    <property type="match status" value="2"/>
</dbReference>
<dbReference type="PANTHER" id="PTHR43480:SF1">
    <property type="entry name" value="ACYL-[ACYL-CARRIER-PROTEIN]--UDP-N-ACETYLGLUCOSAMINE O-ACYLTRANSFERASE, MITOCHONDRIAL-RELATED"/>
    <property type="match status" value="1"/>
</dbReference>
<dbReference type="Gene3D" id="3.40.50.1820">
    <property type="entry name" value="alpha/beta hydrolase"/>
    <property type="match status" value="2"/>
</dbReference>
<dbReference type="GO" id="GO:0008610">
    <property type="term" value="P:lipid biosynthetic process"/>
    <property type="evidence" value="ECO:0007669"/>
    <property type="project" value="InterPro"/>
</dbReference>
<evidence type="ECO:0000256" key="5">
    <source>
        <dbReference type="ARBA" id="ARBA00023002"/>
    </source>
</evidence>
<dbReference type="Gene3D" id="3.50.50.60">
    <property type="entry name" value="FAD/NAD(P)-binding domain"/>
    <property type="match status" value="1"/>
</dbReference>
<reference evidence="8" key="1">
    <citation type="submission" date="2021-02" db="EMBL/GenBank/DDBJ databases">
        <authorList>
            <person name="Dougan E. K."/>
            <person name="Rhodes N."/>
            <person name="Thang M."/>
            <person name="Chan C."/>
        </authorList>
    </citation>
    <scope>NUCLEOTIDE SEQUENCE</scope>
</reference>
<feature type="region of interest" description="Disordered" evidence="6">
    <location>
        <begin position="862"/>
        <end position="885"/>
    </location>
</feature>
<feature type="compositionally biased region" description="Low complexity" evidence="6">
    <location>
        <begin position="1193"/>
        <end position="1209"/>
    </location>
</feature>
<evidence type="ECO:0000313" key="9">
    <source>
        <dbReference type="Proteomes" id="UP000654075"/>
    </source>
</evidence>
<dbReference type="Pfam" id="PF03959">
    <property type="entry name" value="FSH1"/>
    <property type="match status" value="1"/>
</dbReference>
<evidence type="ECO:0000259" key="7">
    <source>
        <dbReference type="PROSITE" id="PS50075"/>
    </source>
</evidence>
<dbReference type="InterPro" id="IPR010137">
    <property type="entry name" value="Lipid_A_LpxA"/>
</dbReference>
<feature type="region of interest" description="Disordered" evidence="6">
    <location>
        <begin position="534"/>
        <end position="554"/>
    </location>
</feature>
<keyword evidence="4" id="KW-0274">FAD</keyword>
<comment type="caution">
    <text evidence="8">The sequence shown here is derived from an EMBL/GenBank/DDBJ whole genome shotgun (WGS) entry which is preliminary data.</text>
</comment>
<organism evidence="8 9">
    <name type="scientific">Polarella glacialis</name>
    <name type="common">Dinoflagellate</name>
    <dbReference type="NCBI Taxonomy" id="89957"/>
    <lineage>
        <taxon>Eukaryota</taxon>
        <taxon>Sar</taxon>
        <taxon>Alveolata</taxon>
        <taxon>Dinophyceae</taxon>
        <taxon>Suessiales</taxon>
        <taxon>Suessiaceae</taxon>
        <taxon>Polarella</taxon>
    </lineage>
</organism>
<evidence type="ECO:0000256" key="6">
    <source>
        <dbReference type="SAM" id="MobiDB-lite"/>
    </source>
</evidence>
<dbReference type="InterPro" id="IPR011004">
    <property type="entry name" value="Trimer_LpxA-like_sf"/>
</dbReference>
<dbReference type="InterPro" id="IPR005645">
    <property type="entry name" value="FSH-like_dom"/>
</dbReference>
<dbReference type="PROSITE" id="PS00012">
    <property type="entry name" value="PHOSPHOPANTETHEINE"/>
    <property type="match status" value="1"/>
</dbReference>
<feature type="domain" description="Carrier" evidence="7">
    <location>
        <begin position="754"/>
        <end position="835"/>
    </location>
</feature>
<dbReference type="PROSITE" id="PS50075">
    <property type="entry name" value="CARRIER"/>
    <property type="match status" value="1"/>
</dbReference>
<dbReference type="InterPro" id="IPR029058">
    <property type="entry name" value="AB_hydrolase_fold"/>
</dbReference>
<evidence type="ECO:0000313" key="8">
    <source>
        <dbReference type="EMBL" id="CAE8603156.1"/>
    </source>
</evidence>
<dbReference type="SUPFAM" id="SSF51905">
    <property type="entry name" value="FAD/NAD(P)-binding domain"/>
    <property type="match status" value="1"/>
</dbReference>
<name>A0A813EVV2_POLGL</name>
<keyword evidence="3" id="KW-0285">Flavoprotein</keyword>
<evidence type="ECO:0000256" key="1">
    <source>
        <dbReference type="ARBA" id="ARBA00022450"/>
    </source>
</evidence>